<reference evidence="3" key="1">
    <citation type="submission" date="2023-02" db="EMBL/GenBank/DDBJ databases">
        <title>Nocardiopsis ansamitocini NBRC 112285.</title>
        <authorList>
            <person name="Ichikawa N."/>
            <person name="Sato H."/>
            <person name="Tonouchi N."/>
        </authorList>
    </citation>
    <scope>NUCLEOTIDE SEQUENCE</scope>
    <source>
        <strain evidence="3">NBRC 112285</strain>
    </source>
</reference>
<organism evidence="3 4">
    <name type="scientific">Nocardiopsis ansamitocini</name>
    <dbReference type="NCBI Taxonomy" id="1670832"/>
    <lineage>
        <taxon>Bacteria</taxon>
        <taxon>Bacillati</taxon>
        <taxon>Actinomycetota</taxon>
        <taxon>Actinomycetes</taxon>
        <taxon>Streptosporangiales</taxon>
        <taxon>Nocardiopsidaceae</taxon>
        <taxon>Nocardiopsis</taxon>
    </lineage>
</organism>
<evidence type="ECO:0000313" key="3">
    <source>
        <dbReference type="EMBL" id="GLU48192.1"/>
    </source>
</evidence>
<dbReference type="AlphaFoldDB" id="A0A9W6P6Y0"/>
<evidence type="ECO:0000256" key="1">
    <source>
        <dbReference type="SAM" id="MobiDB-lite"/>
    </source>
</evidence>
<dbReference type="InterPro" id="IPR005031">
    <property type="entry name" value="COQ10_START"/>
</dbReference>
<dbReference type="RefSeq" id="WP_285759635.1">
    <property type="nucleotide sequence ID" value="NZ_BSQG01000004.1"/>
</dbReference>
<gene>
    <name evidence="3" type="ORF">Nans01_25430</name>
</gene>
<comment type="caution">
    <text evidence="3">The sequence shown here is derived from an EMBL/GenBank/DDBJ whole genome shotgun (WGS) entry which is preliminary data.</text>
</comment>
<sequence length="196" mass="20983">MSEVIEAVEVDVPVRQVYDQWTRFESFPEFMGGVERITQQDDTHSLWEVSVGGQHREFEAVVTEQVPDERIAWKSVDGVSHAGVVTFHRIGPQRTRVTLQLHTAPEGVVEQLGDKLGVVKARVKSDMKHFREFIESHGGPAQGGWRGEVAPGHGEVRPDGGGDAIRPSAAPKPGPGTFGAPGGPDAPGAGGRGPAV</sequence>
<dbReference type="PANTHER" id="PTHR33824">
    <property type="entry name" value="POLYKETIDE CYCLASE/DEHYDRASE AND LIPID TRANSPORT SUPERFAMILY PROTEIN"/>
    <property type="match status" value="1"/>
</dbReference>
<feature type="domain" description="Coenzyme Q-binding protein COQ10 START" evidence="2">
    <location>
        <begin position="10"/>
        <end position="130"/>
    </location>
</feature>
<dbReference type="InterPro" id="IPR047137">
    <property type="entry name" value="ORF3"/>
</dbReference>
<dbReference type="InterPro" id="IPR023393">
    <property type="entry name" value="START-like_dom_sf"/>
</dbReference>
<dbReference type="Gene3D" id="3.30.530.20">
    <property type="match status" value="1"/>
</dbReference>
<dbReference type="SUPFAM" id="SSF55961">
    <property type="entry name" value="Bet v1-like"/>
    <property type="match status" value="1"/>
</dbReference>
<dbReference type="Pfam" id="PF03364">
    <property type="entry name" value="Polyketide_cyc"/>
    <property type="match status" value="1"/>
</dbReference>
<dbReference type="CDD" id="cd07817">
    <property type="entry name" value="SRPBCC_8"/>
    <property type="match status" value="1"/>
</dbReference>
<feature type="region of interest" description="Disordered" evidence="1">
    <location>
        <begin position="134"/>
        <end position="196"/>
    </location>
</feature>
<evidence type="ECO:0000259" key="2">
    <source>
        <dbReference type="Pfam" id="PF03364"/>
    </source>
</evidence>
<dbReference type="PANTHER" id="PTHR33824:SF7">
    <property type="entry name" value="POLYKETIDE CYCLASE_DEHYDRASE AND LIPID TRANSPORT SUPERFAMILY PROTEIN"/>
    <property type="match status" value="1"/>
</dbReference>
<name>A0A9W6P6Y0_9ACTN</name>
<evidence type="ECO:0000313" key="4">
    <source>
        <dbReference type="Proteomes" id="UP001165092"/>
    </source>
</evidence>
<dbReference type="Proteomes" id="UP001165092">
    <property type="component" value="Unassembled WGS sequence"/>
</dbReference>
<dbReference type="EMBL" id="BSQG01000004">
    <property type="protein sequence ID" value="GLU48192.1"/>
    <property type="molecule type" value="Genomic_DNA"/>
</dbReference>
<proteinExistence type="predicted"/>
<keyword evidence="4" id="KW-1185">Reference proteome</keyword>
<protein>
    <submittedName>
        <fullName evidence="3">Cyclase</fullName>
    </submittedName>
</protein>
<accession>A0A9W6P6Y0</accession>